<protein>
    <submittedName>
        <fullName evidence="1">Lysine-specific demethylase</fullName>
    </submittedName>
</protein>
<evidence type="ECO:0000313" key="1">
    <source>
        <dbReference type="EMBL" id="KAJ4720767.1"/>
    </source>
</evidence>
<dbReference type="Proteomes" id="UP001164539">
    <property type="component" value="Chromosome 4"/>
</dbReference>
<name>A0ACC1YC73_MELAZ</name>
<sequence>MGNNSNNNVEIPKWLKELPLAPEFHPTDTEFADPIAYISRIEKEASAFGICKIIPPLPKPSKKYVFCNLNKSLLKCPELGSDVNLSDISNVAKMGCHESGNNGEVRAVFTTRHQELGQNVKRIKGVANNENPQLGVHKQVWQSGEVYTLEQFESKSKAFARSLLGMIREISPLVIEALFWKAASEKPIYVEYANDVPGSGFGEPEGQFRYFHRRRRKVTSWKSYRNRGRTDNEKNEIESSRNSHNDQITDSSIKNDPTTCLETPNLSTTSLTRPLDENSQPSRRKSVNASNDVEGTAGWKLSNSPWNLQVIARSPGSLTRFMPDDIPGVTSPMVYIGMLFSWFAWHVEDHELHSMNFLHTGAAKTWYAVPGDYAFTFEEVIRNEAYGGNIDRLAALSLLGEKTTLVSPEVIVAAGIPCCRLVQNPGEFVVTFPRAYHAGFSHGFNCGEAANFGTPQWLKVAKEAAVRRAAMNYLPMLSHQQLLYLLTMSFISRVPRSLLPGARSSRLRDRQKEERELLVKKAFIEDILNENNILSVLLGRESTLNAILWNPDLLPCQSKESQMPIATDTVASAPEENLLEVHSDRNDDQKNNLLDEMSLYMETLNDLYVDDDDLSCGFQIDSGALACVACGILGFPFMSVVQMSERASMELLGDLVQEGTGIDGTAVKGSVSEDLLLVPDVSVLPKNVPEPSITKSNKRWNTSNKYLRPRIFCLEHCVQIEEMVRSKGGANILVICHSDYEKIKAHAAAVAEEIGSPFNYIDVPLDAASEADLRLIDLAIDDGESDEFREDWTSNLGINLRHCVKIRKNSPSEQVQHALSLGDLFSEKSPCSDFSKLTWQFRRSRSKIKLNHPAHSRPHQHIEIKIGEVMEEKKLDGNIVKKEEKLIQYSRRKFKLKPDLSTGNRGRGRPRKLLAEEVSAATSDKLDEHNRNSSKINIDNIGNSGIISAESFLSPNGMSEGLHEVQVLEATSDVSLNYSPSRVADSLATATLAVDSIEHNETKTVKELNIKGNTCNEAACASSEMQQKTNDIDVISEKIKISYAEKCSSHQIFAVDGLKKLREDQQRVGNSACLYDARPPVGSLDAEIEDVTVDNSCMNSEIYDHMTSDNKVRQDMHTTIGNNNEDPISCNDKLIDQPPASTAEVFEDMRETCAAEDSCNGVPIEDNMQHESNNRTETNEEFISSSIPLENSEFRSKECVAADLCSVGTKEETISSSVTRIEVDRPSILSVEGCPEVSRGIFVAEDVGADGMHLENQTTETNMDRLVSHSSLRLDENQPIPASIGGCSEASNRIHAVENVSVGTTDNEQQKQNQTTNVTNEEPKPNSPARRNQPTPALIRKYSRTRKESSSAEKLCNDNEVCLSKDKRQMDCNEPTVEDPSSSARKGRKRKRELEQITENKCDGSEFIRSPCEGLRPRADKNAANKSEVDVRKMAKEKLATRIMKKPSNVSVPCLDKKKTLKEGCHRCDLDGCRMSFETKRELSLHKNNRCPHEGCGKRFSSHKYAIIHQRVHDDERPLKCPWKGCSMSFKWAWARTEHIRVHTGERPYQCKFEGCGLSFRFVSDISRHRRKTGHYENLSS</sequence>
<accession>A0ACC1YC73</accession>
<dbReference type="EMBL" id="CM051397">
    <property type="protein sequence ID" value="KAJ4720767.1"/>
    <property type="molecule type" value="Genomic_DNA"/>
</dbReference>
<keyword evidence="2" id="KW-1185">Reference proteome</keyword>
<organism evidence="1 2">
    <name type="scientific">Melia azedarach</name>
    <name type="common">Chinaberry tree</name>
    <dbReference type="NCBI Taxonomy" id="155640"/>
    <lineage>
        <taxon>Eukaryota</taxon>
        <taxon>Viridiplantae</taxon>
        <taxon>Streptophyta</taxon>
        <taxon>Embryophyta</taxon>
        <taxon>Tracheophyta</taxon>
        <taxon>Spermatophyta</taxon>
        <taxon>Magnoliopsida</taxon>
        <taxon>eudicotyledons</taxon>
        <taxon>Gunneridae</taxon>
        <taxon>Pentapetalae</taxon>
        <taxon>rosids</taxon>
        <taxon>malvids</taxon>
        <taxon>Sapindales</taxon>
        <taxon>Meliaceae</taxon>
        <taxon>Melia</taxon>
    </lineage>
</organism>
<gene>
    <name evidence="1" type="ORF">OWV82_008538</name>
</gene>
<comment type="caution">
    <text evidence="1">The sequence shown here is derived from an EMBL/GenBank/DDBJ whole genome shotgun (WGS) entry which is preliminary data.</text>
</comment>
<proteinExistence type="predicted"/>
<reference evidence="1 2" key="1">
    <citation type="journal article" date="2023" name="Science">
        <title>Complex scaffold remodeling in plant triterpene biosynthesis.</title>
        <authorList>
            <person name="De La Pena R."/>
            <person name="Hodgson H."/>
            <person name="Liu J.C."/>
            <person name="Stephenson M.J."/>
            <person name="Martin A.C."/>
            <person name="Owen C."/>
            <person name="Harkess A."/>
            <person name="Leebens-Mack J."/>
            <person name="Jimenez L.E."/>
            <person name="Osbourn A."/>
            <person name="Sattely E.S."/>
        </authorList>
    </citation>
    <scope>NUCLEOTIDE SEQUENCE [LARGE SCALE GENOMIC DNA]</scope>
    <source>
        <strain evidence="2">cv. JPN11</strain>
        <tissue evidence="1">Leaf</tissue>
    </source>
</reference>
<evidence type="ECO:0000313" key="2">
    <source>
        <dbReference type="Proteomes" id="UP001164539"/>
    </source>
</evidence>